<comment type="caution">
    <text evidence="5">The sequence shown here is derived from an EMBL/GenBank/DDBJ whole genome shotgun (WGS) entry which is preliminary data.</text>
</comment>
<keyword evidence="3" id="KW-0804">Transcription</keyword>
<evidence type="ECO:0000313" key="6">
    <source>
        <dbReference type="Proteomes" id="UP000076276"/>
    </source>
</evidence>
<dbReference type="GO" id="GO:0003677">
    <property type="term" value="F:DNA binding"/>
    <property type="evidence" value="ECO:0007669"/>
    <property type="project" value="UniProtKB-KW"/>
</dbReference>
<evidence type="ECO:0000313" key="5">
    <source>
        <dbReference type="EMBL" id="KYQ70685.1"/>
    </source>
</evidence>
<dbReference type="PANTHER" id="PTHR43132:SF2">
    <property type="entry name" value="ARSENICAL RESISTANCE OPERON REPRESSOR ARSR-RELATED"/>
    <property type="match status" value="1"/>
</dbReference>
<evidence type="ECO:0000256" key="2">
    <source>
        <dbReference type="ARBA" id="ARBA00023125"/>
    </source>
</evidence>
<dbReference type="InterPro" id="IPR051011">
    <property type="entry name" value="Metal_resp_trans_reg"/>
</dbReference>
<dbReference type="RefSeq" id="WP_067671829.1">
    <property type="nucleotide sequence ID" value="NZ_CBCSIK010000006.1"/>
</dbReference>
<feature type="domain" description="HTH arsR-type" evidence="4">
    <location>
        <begin position="10"/>
        <end position="104"/>
    </location>
</feature>
<dbReference type="CDD" id="cd00090">
    <property type="entry name" value="HTH_ARSR"/>
    <property type="match status" value="1"/>
</dbReference>
<evidence type="ECO:0000256" key="1">
    <source>
        <dbReference type="ARBA" id="ARBA00023015"/>
    </source>
</evidence>
<dbReference type="PANTHER" id="PTHR43132">
    <property type="entry name" value="ARSENICAL RESISTANCE OPERON REPRESSOR ARSR-RELATED"/>
    <property type="match status" value="1"/>
</dbReference>
<dbReference type="Pfam" id="PF01022">
    <property type="entry name" value="HTH_5"/>
    <property type="match status" value="1"/>
</dbReference>
<dbReference type="PRINTS" id="PR00778">
    <property type="entry name" value="HTHARSR"/>
</dbReference>
<dbReference type="SMART" id="SM00418">
    <property type="entry name" value="HTH_ARSR"/>
    <property type="match status" value="1"/>
</dbReference>
<sequence>MKTNELKMKIDLSKVNLVTDCLKVLSNPDRLKILCVLIDSELNVQQIEKTAQVCQPTLSQQLTILRKSKMVSTRREGKQIFYQFSDMRILQIMQTLYGLYCMNDMDSN</sequence>
<dbReference type="InterPro" id="IPR011991">
    <property type="entry name" value="ArsR-like_HTH"/>
</dbReference>
<organism evidence="5 6">
    <name type="scientific">Acinetobacter pragensis</name>
    <dbReference type="NCBI Taxonomy" id="1806892"/>
    <lineage>
        <taxon>Bacteria</taxon>
        <taxon>Pseudomonadati</taxon>
        <taxon>Pseudomonadota</taxon>
        <taxon>Gammaproteobacteria</taxon>
        <taxon>Moraxellales</taxon>
        <taxon>Moraxellaceae</taxon>
        <taxon>Acinetobacter</taxon>
    </lineage>
</organism>
<dbReference type="STRING" id="1806892.AZH43_17545"/>
<dbReference type="OrthoDB" id="9796124at2"/>
<evidence type="ECO:0000259" key="4">
    <source>
        <dbReference type="PROSITE" id="PS50987"/>
    </source>
</evidence>
<dbReference type="InterPro" id="IPR036388">
    <property type="entry name" value="WH-like_DNA-bd_sf"/>
</dbReference>
<dbReference type="SUPFAM" id="SSF46785">
    <property type="entry name" value="Winged helix' DNA-binding domain"/>
    <property type="match status" value="1"/>
</dbReference>
<proteinExistence type="predicted"/>
<gene>
    <name evidence="5" type="ORF">AZH43_17545</name>
</gene>
<accession>A0A151XY37</accession>
<dbReference type="AlphaFoldDB" id="A0A151XY37"/>
<keyword evidence="6" id="KW-1185">Reference proteome</keyword>
<reference evidence="5 6" key="1">
    <citation type="submission" date="2016-03" db="EMBL/GenBank/DDBJ databases">
        <title>Acinetobacter genomospecies 28 strain ANC 4149.</title>
        <authorList>
            <person name="Radolfova-Krizova L."/>
            <person name="Nemec A."/>
        </authorList>
    </citation>
    <scope>NUCLEOTIDE SEQUENCE [LARGE SCALE GENOMIC DNA]</scope>
    <source>
        <strain evidence="5 6">ANC 4149</strain>
    </source>
</reference>
<evidence type="ECO:0000256" key="3">
    <source>
        <dbReference type="ARBA" id="ARBA00023163"/>
    </source>
</evidence>
<keyword evidence="2" id="KW-0238">DNA-binding</keyword>
<protein>
    <submittedName>
        <fullName evidence="5">Transcriptional regulator</fullName>
    </submittedName>
</protein>
<dbReference type="InterPro" id="IPR036390">
    <property type="entry name" value="WH_DNA-bd_sf"/>
</dbReference>
<keyword evidence="1" id="KW-0805">Transcription regulation</keyword>
<dbReference type="Proteomes" id="UP000076276">
    <property type="component" value="Unassembled WGS sequence"/>
</dbReference>
<dbReference type="NCBIfam" id="NF033788">
    <property type="entry name" value="HTH_metalloreg"/>
    <property type="match status" value="1"/>
</dbReference>
<dbReference type="Gene3D" id="1.10.10.10">
    <property type="entry name" value="Winged helix-like DNA-binding domain superfamily/Winged helix DNA-binding domain"/>
    <property type="match status" value="1"/>
</dbReference>
<dbReference type="PROSITE" id="PS50987">
    <property type="entry name" value="HTH_ARSR_2"/>
    <property type="match status" value="1"/>
</dbReference>
<dbReference type="EMBL" id="LUAW01000048">
    <property type="protein sequence ID" value="KYQ70685.1"/>
    <property type="molecule type" value="Genomic_DNA"/>
</dbReference>
<name>A0A151XY37_9GAMM</name>
<dbReference type="InterPro" id="IPR001845">
    <property type="entry name" value="HTH_ArsR_DNA-bd_dom"/>
</dbReference>
<dbReference type="GO" id="GO:0003700">
    <property type="term" value="F:DNA-binding transcription factor activity"/>
    <property type="evidence" value="ECO:0007669"/>
    <property type="project" value="InterPro"/>
</dbReference>